<evidence type="ECO:0000256" key="1">
    <source>
        <dbReference type="ARBA" id="ARBA00004173"/>
    </source>
</evidence>
<evidence type="ECO:0000256" key="6">
    <source>
        <dbReference type="ARBA" id="ARBA00023239"/>
    </source>
</evidence>
<dbReference type="InterPro" id="IPR029045">
    <property type="entry name" value="ClpP/crotonase-like_dom_sf"/>
</dbReference>
<evidence type="ECO:0000313" key="8">
    <source>
        <dbReference type="EMBL" id="CRK95748.1"/>
    </source>
</evidence>
<comment type="subcellular location">
    <subcellularLocation>
        <location evidence="1">Mitochondrion</location>
    </subcellularLocation>
</comment>
<dbReference type="Proteomes" id="UP000183832">
    <property type="component" value="Unassembled WGS sequence"/>
</dbReference>
<reference evidence="8 9" key="1">
    <citation type="submission" date="2015-04" db="EMBL/GenBank/DDBJ databases">
        <authorList>
            <person name="Syromyatnikov M.Y."/>
            <person name="Popov V.N."/>
        </authorList>
    </citation>
    <scope>NUCLEOTIDE SEQUENCE [LARGE SCALE GENOMIC DNA]</scope>
</reference>
<dbReference type="AlphaFoldDB" id="A0A1J1I845"/>
<dbReference type="GO" id="GO:0004300">
    <property type="term" value="F:enoyl-CoA hydratase activity"/>
    <property type="evidence" value="ECO:0007669"/>
    <property type="project" value="UniProtKB-ARBA"/>
</dbReference>
<dbReference type="STRING" id="568069.A0A1J1I845"/>
<comment type="similarity">
    <text evidence="2 7">Belongs to the enoyl-CoA hydratase/isomerase family.</text>
</comment>
<dbReference type="PANTHER" id="PTHR11941:SF171">
    <property type="entry name" value="SD19268P"/>
    <property type="match status" value="1"/>
</dbReference>
<accession>A0A1J1I845</accession>
<sequence length="302" mass="33005">MLFLNKSMSFVLRSPRINRNFISVLGRNFCSEKIEKPDELKLSYLTGDRQGIAVIELNRENGKNSLNKSLVSKFNNSVDVLGHDKNVRVVIIRSLVKGIFCAGADLKERQTLSPLEVRRFVNSLRQLIVNIENLPMPVIAAIDGAALGGGLELALSCDLRTAASQVKLGLVETRLAIMPGAGGTQRLPRIVSPALAKELIFTARIFSGEEASKMGIVNYSVSQNDSNDAAYQRAIKLAEEILPNGPVGVKMAKRAINKGSQVDLGTGYSIEEDCYSQLIGTKDRLEGLAAFNEKRKPNYIGE</sequence>
<dbReference type="Pfam" id="PF00378">
    <property type="entry name" value="ECH_1"/>
    <property type="match status" value="1"/>
</dbReference>
<evidence type="ECO:0000256" key="2">
    <source>
        <dbReference type="ARBA" id="ARBA00005254"/>
    </source>
</evidence>
<dbReference type="InterPro" id="IPR014748">
    <property type="entry name" value="Enoyl-CoA_hydra_C"/>
</dbReference>
<dbReference type="GO" id="GO:0006635">
    <property type="term" value="P:fatty acid beta-oxidation"/>
    <property type="evidence" value="ECO:0007669"/>
    <property type="project" value="TreeGrafter"/>
</dbReference>
<evidence type="ECO:0000313" key="9">
    <source>
        <dbReference type="Proteomes" id="UP000183832"/>
    </source>
</evidence>
<dbReference type="EMBL" id="CVRI01000042">
    <property type="protein sequence ID" value="CRK95748.1"/>
    <property type="molecule type" value="Genomic_DNA"/>
</dbReference>
<evidence type="ECO:0000256" key="5">
    <source>
        <dbReference type="ARBA" id="ARBA00023128"/>
    </source>
</evidence>
<gene>
    <name evidence="8" type="ORF">CLUMA_CG009205</name>
</gene>
<keyword evidence="4" id="KW-0007">Acetylation</keyword>
<keyword evidence="5" id="KW-0496">Mitochondrion</keyword>
<dbReference type="FunFam" id="3.90.226.10:FF:000022">
    <property type="entry name" value="methylglutaconyl-CoA hydratase, mitochondrial isoform X1"/>
    <property type="match status" value="1"/>
</dbReference>
<proteinExistence type="inferred from homology"/>
<evidence type="ECO:0000256" key="7">
    <source>
        <dbReference type="RuleBase" id="RU003707"/>
    </source>
</evidence>
<protein>
    <submittedName>
        <fullName evidence="8">CLUMA_CG009205, isoform A</fullName>
    </submittedName>
</protein>
<dbReference type="Gene3D" id="1.10.12.10">
    <property type="entry name" value="Lyase 2-enoyl-coa Hydratase, Chain A, domain 2"/>
    <property type="match status" value="1"/>
</dbReference>
<dbReference type="GO" id="GO:0003723">
    <property type="term" value="F:RNA binding"/>
    <property type="evidence" value="ECO:0007669"/>
    <property type="project" value="UniProtKB-ARBA"/>
</dbReference>
<name>A0A1J1I845_9DIPT</name>
<organism evidence="8 9">
    <name type="scientific">Clunio marinus</name>
    <dbReference type="NCBI Taxonomy" id="568069"/>
    <lineage>
        <taxon>Eukaryota</taxon>
        <taxon>Metazoa</taxon>
        <taxon>Ecdysozoa</taxon>
        <taxon>Arthropoda</taxon>
        <taxon>Hexapoda</taxon>
        <taxon>Insecta</taxon>
        <taxon>Pterygota</taxon>
        <taxon>Neoptera</taxon>
        <taxon>Endopterygota</taxon>
        <taxon>Diptera</taxon>
        <taxon>Nematocera</taxon>
        <taxon>Chironomoidea</taxon>
        <taxon>Chironomidae</taxon>
        <taxon>Clunio</taxon>
    </lineage>
</organism>
<evidence type="ECO:0000256" key="3">
    <source>
        <dbReference type="ARBA" id="ARBA00022946"/>
    </source>
</evidence>
<dbReference type="Gene3D" id="3.90.226.10">
    <property type="entry name" value="2-enoyl-CoA Hydratase, Chain A, domain 1"/>
    <property type="match status" value="1"/>
</dbReference>
<keyword evidence="9" id="KW-1185">Reference proteome</keyword>
<dbReference type="OrthoDB" id="410701at2759"/>
<dbReference type="PANTHER" id="PTHR11941">
    <property type="entry name" value="ENOYL-COA HYDRATASE-RELATED"/>
    <property type="match status" value="1"/>
</dbReference>
<keyword evidence="6" id="KW-0456">Lyase</keyword>
<dbReference type="FunFam" id="1.10.12.10:FF:000001">
    <property type="entry name" value="Probable enoyl-CoA hydratase, mitochondrial"/>
    <property type="match status" value="1"/>
</dbReference>
<dbReference type="CDD" id="cd06558">
    <property type="entry name" value="crotonase-like"/>
    <property type="match status" value="1"/>
</dbReference>
<dbReference type="InterPro" id="IPR018376">
    <property type="entry name" value="Enoyl-CoA_hyd/isom_CS"/>
</dbReference>
<dbReference type="InterPro" id="IPR001753">
    <property type="entry name" value="Enoyl-CoA_hydra/iso"/>
</dbReference>
<dbReference type="SUPFAM" id="SSF52096">
    <property type="entry name" value="ClpP/crotonase"/>
    <property type="match status" value="1"/>
</dbReference>
<dbReference type="PROSITE" id="PS00166">
    <property type="entry name" value="ENOYL_COA_HYDRATASE"/>
    <property type="match status" value="1"/>
</dbReference>
<dbReference type="GO" id="GO:0005739">
    <property type="term" value="C:mitochondrion"/>
    <property type="evidence" value="ECO:0007669"/>
    <property type="project" value="UniProtKB-SubCell"/>
</dbReference>
<keyword evidence="3" id="KW-0809">Transit peptide</keyword>
<evidence type="ECO:0000256" key="4">
    <source>
        <dbReference type="ARBA" id="ARBA00022990"/>
    </source>
</evidence>